<dbReference type="SUPFAM" id="SSF52047">
    <property type="entry name" value="RNI-like"/>
    <property type="match status" value="1"/>
</dbReference>
<dbReference type="InterPro" id="IPR032675">
    <property type="entry name" value="LRR_dom_sf"/>
</dbReference>
<accession>A0A8S0WRN1</accession>
<sequence>MPTPDLPVELWLEVLGLLPRSMLHKMIGVNRTLFELALDDIYQEIRFINDDKEMVKSFKQLKHTNIANRVQHLFIRPAFLPGMDEDEQPRSSFRKSLSSGFTYVKSHLGVTSCSETPEVIAPSPSSKILEAASKAVKLCPNLREITIVLYDHALTPAFAAFLNSMWSLDSVAPNLLKLNIDTTLVKIPLLLNPLIRCAGQLTNLEEIDITLSVTRFRQSEEDYRLAKLAIQSFLTVFKGTIRSVTLSSSLIVDLSSLFDGFPILPKLTKFDLRTIFRNETLPNAGSLTRLLSKHASILEHLVVKTRPRAATIERSDEIYIKWLNPISKPTSDKQHGFPQLVLPALRTLDVGLRESDQLGMWPYTSESTPKRPPLPPLSQVTPNITNLTLQDVRLTFTRVFEVVKSLTRREGGAILESLNVSVDVLTPQLFDLFSSELPHLRSLTVDHIDISSSTGEYVLRDATFFHNAIQARRYHSWQLHYLRVTRPSYSSCTVPHPDTFVTRSIAKSLPDSVVVDTSRDIACQCNDS</sequence>
<gene>
    <name evidence="1" type="ORF">AAE3_LOCUS6029</name>
</gene>
<proteinExistence type="predicted"/>
<dbReference type="EMBL" id="CACVBS010000041">
    <property type="protein sequence ID" value="CAA7263762.1"/>
    <property type="molecule type" value="Genomic_DNA"/>
</dbReference>
<protein>
    <recommendedName>
        <fullName evidence="3">F-box domain-containing protein</fullName>
    </recommendedName>
</protein>
<dbReference type="Proteomes" id="UP000467700">
    <property type="component" value="Unassembled WGS sequence"/>
</dbReference>
<evidence type="ECO:0008006" key="3">
    <source>
        <dbReference type="Google" id="ProtNLM"/>
    </source>
</evidence>
<dbReference type="AlphaFoldDB" id="A0A8S0WRN1"/>
<name>A0A8S0WRN1_CYCAE</name>
<dbReference type="Gene3D" id="3.80.10.10">
    <property type="entry name" value="Ribonuclease Inhibitor"/>
    <property type="match status" value="1"/>
</dbReference>
<dbReference type="OrthoDB" id="3049838at2759"/>
<comment type="caution">
    <text evidence="1">The sequence shown here is derived from an EMBL/GenBank/DDBJ whole genome shotgun (WGS) entry which is preliminary data.</text>
</comment>
<keyword evidence="2" id="KW-1185">Reference proteome</keyword>
<evidence type="ECO:0000313" key="1">
    <source>
        <dbReference type="EMBL" id="CAA7263762.1"/>
    </source>
</evidence>
<evidence type="ECO:0000313" key="2">
    <source>
        <dbReference type="Proteomes" id="UP000467700"/>
    </source>
</evidence>
<reference evidence="1 2" key="1">
    <citation type="submission" date="2020-01" db="EMBL/GenBank/DDBJ databases">
        <authorList>
            <person name="Gupta K D."/>
        </authorList>
    </citation>
    <scope>NUCLEOTIDE SEQUENCE [LARGE SCALE GENOMIC DNA]</scope>
</reference>
<organism evidence="1 2">
    <name type="scientific">Cyclocybe aegerita</name>
    <name type="common">Black poplar mushroom</name>
    <name type="synonym">Agrocybe aegerita</name>
    <dbReference type="NCBI Taxonomy" id="1973307"/>
    <lineage>
        <taxon>Eukaryota</taxon>
        <taxon>Fungi</taxon>
        <taxon>Dikarya</taxon>
        <taxon>Basidiomycota</taxon>
        <taxon>Agaricomycotina</taxon>
        <taxon>Agaricomycetes</taxon>
        <taxon>Agaricomycetidae</taxon>
        <taxon>Agaricales</taxon>
        <taxon>Agaricineae</taxon>
        <taxon>Bolbitiaceae</taxon>
        <taxon>Cyclocybe</taxon>
    </lineage>
</organism>